<comment type="caution">
    <text evidence="2">The sequence shown here is derived from an EMBL/GenBank/DDBJ whole genome shotgun (WGS) entry which is preliminary data.</text>
</comment>
<dbReference type="GeneID" id="25320552"/>
<name>A0A0F4YI36_RASE3</name>
<dbReference type="EMBL" id="LASV01000560">
    <property type="protein sequence ID" value="KKA17770.1"/>
    <property type="molecule type" value="Genomic_DNA"/>
</dbReference>
<accession>A0A0F4YI36</accession>
<reference evidence="2 3" key="1">
    <citation type="submission" date="2015-04" db="EMBL/GenBank/DDBJ databases">
        <authorList>
            <person name="Heijne W.H."/>
            <person name="Fedorova N.D."/>
            <person name="Nierman W.C."/>
            <person name="Vollebregt A.W."/>
            <person name="Zhao Z."/>
            <person name="Wu L."/>
            <person name="Kumar M."/>
            <person name="Stam H."/>
            <person name="van den Berg M.A."/>
            <person name="Pel H.J."/>
        </authorList>
    </citation>
    <scope>NUCLEOTIDE SEQUENCE [LARGE SCALE GENOMIC DNA]</scope>
    <source>
        <strain evidence="2 3">CBS 393.64</strain>
    </source>
</reference>
<evidence type="ECO:0000313" key="3">
    <source>
        <dbReference type="Proteomes" id="UP000053958"/>
    </source>
</evidence>
<organism evidence="2 3">
    <name type="scientific">Rasamsonia emersonii (strain ATCC 16479 / CBS 393.64 / IMI 116815)</name>
    <dbReference type="NCBI Taxonomy" id="1408163"/>
    <lineage>
        <taxon>Eukaryota</taxon>
        <taxon>Fungi</taxon>
        <taxon>Dikarya</taxon>
        <taxon>Ascomycota</taxon>
        <taxon>Pezizomycotina</taxon>
        <taxon>Eurotiomycetes</taxon>
        <taxon>Eurotiomycetidae</taxon>
        <taxon>Eurotiales</taxon>
        <taxon>Trichocomaceae</taxon>
        <taxon>Rasamsonia</taxon>
    </lineage>
</organism>
<feature type="region of interest" description="Disordered" evidence="1">
    <location>
        <begin position="1"/>
        <end position="54"/>
    </location>
</feature>
<dbReference type="Proteomes" id="UP000053958">
    <property type="component" value="Unassembled WGS sequence"/>
</dbReference>
<dbReference type="AlphaFoldDB" id="A0A0F4YI36"/>
<protein>
    <submittedName>
        <fullName evidence="2">Uncharacterized protein</fullName>
    </submittedName>
</protein>
<evidence type="ECO:0000313" key="2">
    <source>
        <dbReference type="EMBL" id="KKA17770.1"/>
    </source>
</evidence>
<dbReference type="RefSeq" id="XP_013324382.1">
    <property type="nucleotide sequence ID" value="XM_013468928.1"/>
</dbReference>
<gene>
    <name evidence="2" type="ORF">T310_8292</name>
</gene>
<feature type="non-terminal residue" evidence="2">
    <location>
        <position position="125"/>
    </location>
</feature>
<keyword evidence="3" id="KW-1185">Reference proteome</keyword>
<sequence length="125" mass="15196">MDNHLYQQRRRSRSLEDFLKEVPPPMHSQRDHVRARKQAYGRNPPRTWEGEQREDYEEYKRHQLSKTLCKAEYKEQENEARSEFETFVHGDEKKQEYYVQTTGGLLPRQHRELAPAASRWDEAEY</sequence>
<evidence type="ECO:0000256" key="1">
    <source>
        <dbReference type="SAM" id="MobiDB-lite"/>
    </source>
</evidence>
<proteinExistence type="predicted"/>